<proteinExistence type="predicted"/>
<sequence length="85" mass="9123">MYHTEASTEEAFSGVAEKKTGLGRCKRALRTHPVGLLDPGYGRGCSGVTVCSVRSEIRLQEPAAVPPRRCPECRRPQGGGRVTPS</sequence>
<keyword evidence="3" id="KW-1185">Reference proteome</keyword>
<accession>A0A9D3QGZ2</accession>
<dbReference type="EMBL" id="JAFDVH010000002">
    <property type="protein sequence ID" value="KAG7487323.1"/>
    <property type="molecule type" value="Genomic_DNA"/>
</dbReference>
<gene>
    <name evidence="2" type="ORF">MATL_G00021990</name>
</gene>
<organism evidence="2 3">
    <name type="scientific">Megalops atlanticus</name>
    <name type="common">Tarpon</name>
    <name type="synonym">Clupea gigantea</name>
    <dbReference type="NCBI Taxonomy" id="7932"/>
    <lineage>
        <taxon>Eukaryota</taxon>
        <taxon>Metazoa</taxon>
        <taxon>Chordata</taxon>
        <taxon>Craniata</taxon>
        <taxon>Vertebrata</taxon>
        <taxon>Euteleostomi</taxon>
        <taxon>Actinopterygii</taxon>
        <taxon>Neopterygii</taxon>
        <taxon>Teleostei</taxon>
        <taxon>Elopiformes</taxon>
        <taxon>Megalopidae</taxon>
        <taxon>Megalops</taxon>
    </lineage>
</organism>
<name>A0A9D3QGZ2_MEGAT</name>
<evidence type="ECO:0000313" key="2">
    <source>
        <dbReference type="EMBL" id="KAG7487323.1"/>
    </source>
</evidence>
<dbReference type="AlphaFoldDB" id="A0A9D3QGZ2"/>
<evidence type="ECO:0000313" key="3">
    <source>
        <dbReference type="Proteomes" id="UP001046870"/>
    </source>
</evidence>
<evidence type="ECO:0000256" key="1">
    <source>
        <dbReference type="SAM" id="MobiDB-lite"/>
    </source>
</evidence>
<comment type="caution">
    <text evidence="2">The sequence shown here is derived from an EMBL/GenBank/DDBJ whole genome shotgun (WGS) entry which is preliminary data.</text>
</comment>
<dbReference type="Proteomes" id="UP001046870">
    <property type="component" value="Chromosome 2"/>
</dbReference>
<protein>
    <submittedName>
        <fullName evidence="2">Uncharacterized protein</fullName>
    </submittedName>
</protein>
<reference evidence="2" key="1">
    <citation type="submission" date="2021-01" db="EMBL/GenBank/DDBJ databases">
        <authorList>
            <person name="Zahm M."/>
            <person name="Roques C."/>
            <person name="Cabau C."/>
            <person name="Klopp C."/>
            <person name="Donnadieu C."/>
            <person name="Jouanno E."/>
            <person name="Lampietro C."/>
            <person name="Louis A."/>
            <person name="Herpin A."/>
            <person name="Echchiki A."/>
            <person name="Berthelot C."/>
            <person name="Parey E."/>
            <person name="Roest-Crollius H."/>
            <person name="Braasch I."/>
            <person name="Postlethwait J."/>
            <person name="Bobe J."/>
            <person name="Montfort J."/>
            <person name="Bouchez O."/>
            <person name="Begum T."/>
            <person name="Mejri S."/>
            <person name="Adams A."/>
            <person name="Chen W.-J."/>
            <person name="Guiguen Y."/>
        </authorList>
    </citation>
    <scope>NUCLEOTIDE SEQUENCE</scope>
    <source>
        <strain evidence="2">YG-15Mar2019-1</strain>
        <tissue evidence="2">Brain</tissue>
    </source>
</reference>
<feature type="region of interest" description="Disordered" evidence="1">
    <location>
        <begin position="66"/>
        <end position="85"/>
    </location>
</feature>